<keyword evidence="2" id="KW-0472">Membrane</keyword>
<dbReference type="Gene3D" id="3.30.1380.10">
    <property type="match status" value="1"/>
</dbReference>
<feature type="compositionally biased region" description="Basic and acidic residues" evidence="1">
    <location>
        <begin position="97"/>
        <end position="110"/>
    </location>
</feature>
<feature type="compositionally biased region" description="Basic and acidic residues" evidence="1">
    <location>
        <begin position="15"/>
        <end position="36"/>
    </location>
</feature>
<feature type="domain" description="D-alanyl-D-alanine carboxypeptidase-like core" evidence="3">
    <location>
        <begin position="184"/>
        <end position="304"/>
    </location>
</feature>
<keyword evidence="2" id="KW-0812">Transmembrane</keyword>
<evidence type="ECO:0000313" key="4">
    <source>
        <dbReference type="EMBL" id="ERJ90726.1"/>
    </source>
</evidence>
<evidence type="ECO:0000259" key="3">
    <source>
        <dbReference type="Pfam" id="PF02557"/>
    </source>
</evidence>
<sequence length="380" mass="42242">MRIADTKKGIAIMSEPKKPISHAKEPEPKPDMDKKASSKGGSHVRKRKLRFDRIAAVFVPLLLIVLLIGALCFHSCQRRKQPEDSGNVAVATATTKQTEKATDKPKKTTEPDVATDTTKTTTSTEETSRKDGKQITLAAKGVDQGNLILINKEHSYDFPNGDPKLESVYEKRNSSYSVSDMEVQLDAETIAQLNKMMSAFETETGLGGMQVFSGYRDKADQDSRYEDGSTGFRGGYSDYHSGRSFNLKINFGDGTSDYYNAEKYPKYSWIAEHAAEYGFVVRYPDGKDEKTGEDSRTYTFRYVGVPHALYMQEHNLCLEEYIDRVHSYSADNPLEITADGKTYQVFYVGIGGTKDVQVTIPSGTYTASGDNISGYIVTCE</sequence>
<dbReference type="InterPro" id="IPR009045">
    <property type="entry name" value="Zn_M74/Hedgehog-like"/>
</dbReference>
<organism evidence="4 5">
    <name type="scientific">Ruminococcus callidus ATCC 27760</name>
    <dbReference type="NCBI Taxonomy" id="411473"/>
    <lineage>
        <taxon>Bacteria</taxon>
        <taxon>Bacillati</taxon>
        <taxon>Bacillota</taxon>
        <taxon>Clostridia</taxon>
        <taxon>Eubacteriales</taxon>
        <taxon>Oscillospiraceae</taxon>
        <taxon>Ruminococcus</taxon>
    </lineage>
</organism>
<dbReference type="InterPro" id="IPR052179">
    <property type="entry name" value="DD-CPase-like"/>
</dbReference>
<keyword evidence="4" id="KW-0378">Hydrolase</keyword>
<dbReference type="CDD" id="cd14852">
    <property type="entry name" value="LD-carboxypeptidase"/>
    <property type="match status" value="1"/>
</dbReference>
<accession>U2JWR1</accession>
<dbReference type="InterPro" id="IPR003709">
    <property type="entry name" value="VanY-like_core_dom"/>
</dbReference>
<keyword evidence="2" id="KW-1133">Transmembrane helix</keyword>
<dbReference type="InterPro" id="IPR058193">
    <property type="entry name" value="VanY/YodJ_core_dom"/>
</dbReference>
<keyword evidence="4" id="KW-0121">Carboxypeptidase</keyword>
<dbReference type="PANTHER" id="PTHR34385">
    <property type="entry name" value="D-ALANYL-D-ALANINE CARBOXYPEPTIDASE"/>
    <property type="match status" value="1"/>
</dbReference>
<feature type="transmembrane region" description="Helical" evidence="2">
    <location>
        <begin position="54"/>
        <end position="71"/>
    </location>
</feature>
<dbReference type="GO" id="GO:0004180">
    <property type="term" value="F:carboxypeptidase activity"/>
    <property type="evidence" value="ECO:0007669"/>
    <property type="project" value="UniProtKB-KW"/>
</dbReference>
<evidence type="ECO:0000256" key="1">
    <source>
        <dbReference type="SAM" id="MobiDB-lite"/>
    </source>
</evidence>
<dbReference type="PANTHER" id="PTHR34385:SF1">
    <property type="entry name" value="PEPTIDOGLYCAN L-ALANYL-D-GLUTAMATE ENDOPEPTIDASE CWLK"/>
    <property type="match status" value="1"/>
</dbReference>
<feature type="region of interest" description="Disordered" evidence="1">
    <location>
        <begin position="1"/>
        <end position="45"/>
    </location>
</feature>
<gene>
    <name evidence="4" type="ORF">RUMCAL_02789</name>
</gene>
<keyword evidence="4" id="KW-0645">Protease</keyword>
<dbReference type="GO" id="GO:0006508">
    <property type="term" value="P:proteolysis"/>
    <property type="evidence" value="ECO:0007669"/>
    <property type="project" value="InterPro"/>
</dbReference>
<proteinExistence type="predicted"/>
<dbReference type="PATRIC" id="fig|411473.3.peg.2338"/>
<keyword evidence="5" id="KW-1185">Reference proteome</keyword>
<dbReference type="Proteomes" id="UP000016662">
    <property type="component" value="Unassembled WGS sequence"/>
</dbReference>
<feature type="region of interest" description="Disordered" evidence="1">
    <location>
        <begin position="79"/>
        <end position="132"/>
    </location>
</feature>
<dbReference type="Gene3D" id="3.30.200.180">
    <property type="match status" value="1"/>
</dbReference>
<dbReference type="eggNOG" id="COG1876">
    <property type="taxonomic scope" value="Bacteria"/>
</dbReference>
<protein>
    <submittedName>
        <fullName evidence="4">Serine-type D-Ala-D-Ala carboxypeptidase</fullName>
    </submittedName>
</protein>
<dbReference type="AlphaFoldDB" id="U2JWR1"/>
<dbReference type="Pfam" id="PF02557">
    <property type="entry name" value="VanY"/>
    <property type="match status" value="1"/>
</dbReference>
<comment type="caution">
    <text evidence="4">The sequence shown here is derived from an EMBL/GenBank/DDBJ whole genome shotgun (WGS) entry which is preliminary data.</text>
</comment>
<feature type="compositionally biased region" description="Low complexity" evidence="1">
    <location>
        <begin position="111"/>
        <end position="125"/>
    </location>
</feature>
<evidence type="ECO:0000256" key="2">
    <source>
        <dbReference type="SAM" id="Phobius"/>
    </source>
</evidence>
<dbReference type="STRING" id="411473.RUMCAL_02789"/>
<evidence type="ECO:0000313" key="5">
    <source>
        <dbReference type="Proteomes" id="UP000016662"/>
    </source>
</evidence>
<name>U2JWR1_9FIRM</name>
<dbReference type="HOGENOM" id="CLU_054193_2_1_9"/>
<dbReference type="EMBL" id="AWVF01000350">
    <property type="protein sequence ID" value="ERJ90726.1"/>
    <property type="molecule type" value="Genomic_DNA"/>
</dbReference>
<reference evidence="4 5" key="1">
    <citation type="submission" date="2013-07" db="EMBL/GenBank/DDBJ databases">
        <authorList>
            <person name="Weinstock G."/>
            <person name="Sodergren E."/>
            <person name="Wylie T."/>
            <person name="Fulton L."/>
            <person name="Fulton R."/>
            <person name="Fronick C."/>
            <person name="O'Laughlin M."/>
            <person name="Godfrey J."/>
            <person name="Miner T."/>
            <person name="Herter B."/>
            <person name="Appelbaum E."/>
            <person name="Cordes M."/>
            <person name="Lek S."/>
            <person name="Wollam A."/>
            <person name="Pepin K.H."/>
            <person name="Palsikar V.B."/>
            <person name="Mitreva M."/>
            <person name="Wilson R.K."/>
        </authorList>
    </citation>
    <scope>NUCLEOTIDE SEQUENCE [LARGE SCALE GENOMIC DNA]</scope>
    <source>
        <strain evidence="4 5">ATCC 27760</strain>
    </source>
</reference>
<dbReference type="SUPFAM" id="SSF55166">
    <property type="entry name" value="Hedgehog/DD-peptidase"/>
    <property type="match status" value="1"/>
</dbReference>